<dbReference type="OrthoDB" id="9802649at2"/>
<dbReference type="AlphaFoldDB" id="A0A4U2Z7M9"/>
<comment type="caution">
    <text evidence="10">The sequence shown here is derived from an EMBL/GenBank/DDBJ whole genome shotgun (WGS) entry which is preliminary data.</text>
</comment>
<dbReference type="EMBL" id="SZPX01000004">
    <property type="protein sequence ID" value="TKI69502.1"/>
    <property type="molecule type" value="Genomic_DNA"/>
</dbReference>
<feature type="transmembrane region" description="Helical" evidence="8">
    <location>
        <begin position="68"/>
        <end position="92"/>
    </location>
</feature>
<reference evidence="10 11" key="1">
    <citation type="submission" date="2019-04" db="EMBL/GenBank/DDBJ databases">
        <title>Sulfurimonas crateris sp. nov. a facultative anaerobic sulfur-oxidizing chemolithautotrophic bacterium isolated from a terrestrial mud vulcano.</title>
        <authorList>
            <person name="Ratnikova N.M."/>
            <person name="Slobodkin A.I."/>
            <person name="Merkel A.Y."/>
            <person name="Novikov A."/>
            <person name="Bonch-Osmolovskaya E.A."/>
            <person name="Slobodkina G.B."/>
        </authorList>
    </citation>
    <scope>NUCLEOTIDE SEQUENCE [LARGE SCALE GENOMIC DNA]</scope>
    <source>
        <strain evidence="10 11">SN118</strain>
    </source>
</reference>
<feature type="transmembrane region" description="Helical" evidence="8">
    <location>
        <begin position="287"/>
        <end position="304"/>
    </location>
</feature>
<evidence type="ECO:0000313" key="10">
    <source>
        <dbReference type="EMBL" id="TKI69502.1"/>
    </source>
</evidence>
<feature type="transmembrane region" description="Helical" evidence="8">
    <location>
        <begin position="187"/>
        <end position="207"/>
    </location>
</feature>
<accession>A0A4U2Z7M9</accession>
<feature type="transmembrane region" description="Helical" evidence="8">
    <location>
        <begin position="264"/>
        <end position="281"/>
    </location>
</feature>
<dbReference type="RefSeq" id="WP_137013107.1">
    <property type="nucleotide sequence ID" value="NZ_SZPX01000004.1"/>
</dbReference>
<keyword evidence="3" id="KW-0328">Glycosyltransferase</keyword>
<gene>
    <name evidence="10" type="ORF">FCU45_05460</name>
</gene>
<evidence type="ECO:0000256" key="2">
    <source>
        <dbReference type="ARBA" id="ARBA00022475"/>
    </source>
</evidence>
<dbReference type="Pfam" id="PF13231">
    <property type="entry name" value="PMT_2"/>
    <property type="match status" value="1"/>
</dbReference>
<dbReference type="PANTHER" id="PTHR33908">
    <property type="entry name" value="MANNOSYLTRANSFERASE YKCB-RELATED"/>
    <property type="match status" value="1"/>
</dbReference>
<evidence type="ECO:0000313" key="11">
    <source>
        <dbReference type="Proteomes" id="UP000309561"/>
    </source>
</evidence>
<feature type="transmembrane region" description="Helical" evidence="8">
    <location>
        <begin position="227"/>
        <end position="252"/>
    </location>
</feature>
<feature type="transmembrane region" description="Helical" evidence="8">
    <location>
        <begin position="316"/>
        <end position="338"/>
    </location>
</feature>
<evidence type="ECO:0000256" key="4">
    <source>
        <dbReference type="ARBA" id="ARBA00022679"/>
    </source>
</evidence>
<dbReference type="GO" id="GO:0009103">
    <property type="term" value="P:lipopolysaccharide biosynthetic process"/>
    <property type="evidence" value="ECO:0007669"/>
    <property type="project" value="UniProtKB-ARBA"/>
</dbReference>
<name>A0A4U2Z7M9_9BACT</name>
<feature type="transmembrane region" description="Helical" evidence="8">
    <location>
        <begin position="104"/>
        <end position="127"/>
    </location>
</feature>
<organism evidence="10 11">
    <name type="scientific">Sulfurimonas crateris</name>
    <dbReference type="NCBI Taxonomy" id="2574727"/>
    <lineage>
        <taxon>Bacteria</taxon>
        <taxon>Pseudomonadati</taxon>
        <taxon>Campylobacterota</taxon>
        <taxon>Epsilonproteobacteria</taxon>
        <taxon>Campylobacterales</taxon>
        <taxon>Sulfurimonadaceae</taxon>
        <taxon>Sulfurimonas</taxon>
    </lineage>
</organism>
<feature type="transmembrane region" description="Helical" evidence="8">
    <location>
        <begin position="9"/>
        <end position="28"/>
    </location>
</feature>
<dbReference type="InterPro" id="IPR050297">
    <property type="entry name" value="LipidA_mod_glycosyltrf_83"/>
</dbReference>
<dbReference type="GO" id="GO:0005886">
    <property type="term" value="C:plasma membrane"/>
    <property type="evidence" value="ECO:0007669"/>
    <property type="project" value="UniProtKB-SubCell"/>
</dbReference>
<evidence type="ECO:0000256" key="8">
    <source>
        <dbReference type="SAM" id="Phobius"/>
    </source>
</evidence>
<keyword evidence="4 10" id="KW-0808">Transferase</keyword>
<keyword evidence="2" id="KW-1003">Cell membrane</keyword>
<evidence type="ECO:0000256" key="3">
    <source>
        <dbReference type="ARBA" id="ARBA00022676"/>
    </source>
</evidence>
<feature type="transmembrane region" description="Helical" evidence="8">
    <location>
        <begin position="147"/>
        <end position="180"/>
    </location>
</feature>
<dbReference type="InterPro" id="IPR038731">
    <property type="entry name" value="RgtA/B/C-like"/>
</dbReference>
<keyword evidence="5 8" id="KW-0812">Transmembrane</keyword>
<dbReference type="GO" id="GO:0016763">
    <property type="term" value="F:pentosyltransferase activity"/>
    <property type="evidence" value="ECO:0007669"/>
    <property type="project" value="TreeGrafter"/>
</dbReference>
<feature type="domain" description="Glycosyltransferase RgtA/B/C/D-like" evidence="9">
    <location>
        <begin position="48"/>
        <end position="199"/>
    </location>
</feature>
<protein>
    <submittedName>
        <fullName evidence="10">Glycosyltransferase family 39 protein</fullName>
    </submittedName>
</protein>
<dbReference type="PANTHER" id="PTHR33908:SF11">
    <property type="entry name" value="MEMBRANE PROTEIN"/>
    <property type="match status" value="1"/>
</dbReference>
<evidence type="ECO:0000256" key="1">
    <source>
        <dbReference type="ARBA" id="ARBA00004651"/>
    </source>
</evidence>
<keyword evidence="11" id="KW-1185">Reference proteome</keyword>
<evidence type="ECO:0000256" key="6">
    <source>
        <dbReference type="ARBA" id="ARBA00022989"/>
    </source>
</evidence>
<keyword evidence="7 8" id="KW-0472">Membrane</keyword>
<dbReference type="Proteomes" id="UP000309561">
    <property type="component" value="Unassembled WGS sequence"/>
</dbReference>
<keyword evidence="6 8" id="KW-1133">Transmembrane helix</keyword>
<sequence length="491" mass="57087">MIQNYKKEVTLLGAIFALKLLILTLLPLTGDEAYFIKWADNLSMGYYDHPPMVGWVIYLMSHIADSHIFFRLFAVVTTFVAAFVIYKIALLYNVDEKKALFTSFIFLASPVDVLLSLMTNDVALLFFSSLGTLFLLYSLEKREWFGYALLAGVFLGSAFLSKYFAIFLLFSLLVFTLLIYKTKAIKSVLVVSVIVSLFIAQNLYFNYNSCWNNILFNFFARTQDSSYNIGSVLGYFGLILYILTPWGAYYLFKTEFEKITLFKLLLSILGVAFFIFLIVSLKNKIGLHWFLIFIPYIFLLFAFLQNEKQLKLFRYNAIFTFVHAAILITILLLPTSILKEHKKYSDIVMYTQPKALCGELEKFDDERIFTYSYSTASLLSHYCQRDITVLFNNSKYGRLDDKLFDVRDIAGKDITLFNKREVNSKELQNVCSSFELDSFEVDGATFYSAKCIGFDYGEYKKRYLDFQNENFYNIPSWLPVVACYFKERYYQ</sequence>
<evidence type="ECO:0000259" key="9">
    <source>
        <dbReference type="Pfam" id="PF13231"/>
    </source>
</evidence>
<evidence type="ECO:0000256" key="7">
    <source>
        <dbReference type="ARBA" id="ARBA00023136"/>
    </source>
</evidence>
<evidence type="ECO:0000256" key="5">
    <source>
        <dbReference type="ARBA" id="ARBA00022692"/>
    </source>
</evidence>
<proteinExistence type="predicted"/>
<comment type="subcellular location">
    <subcellularLocation>
        <location evidence="1">Cell membrane</location>
        <topology evidence="1">Multi-pass membrane protein</topology>
    </subcellularLocation>
</comment>